<evidence type="ECO:0000313" key="1">
    <source>
        <dbReference type="EMBL" id="CDW31461.1"/>
    </source>
</evidence>
<reference evidence="1" key="1">
    <citation type="submission" date="2014-05" db="EMBL/GenBank/DDBJ databases">
        <authorList>
            <person name="Chronopoulou M."/>
        </authorList>
    </citation>
    <scope>NUCLEOTIDE SEQUENCE</scope>
    <source>
        <tissue evidence="1">Whole organism</tissue>
    </source>
</reference>
<accession>A0A0K2U1D7</accession>
<name>A0A0K2U1D7_LEPSM</name>
<proteinExistence type="predicted"/>
<dbReference type="EMBL" id="HACA01014100">
    <property type="protein sequence ID" value="CDW31461.1"/>
    <property type="molecule type" value="Transcribed_RNA"/>
</dbReference>
<organism evidence="1">
    <name type="scientific">Lepeophtheirus salmonis</name>
    <name type="common">Salmon louse</name>
    <name type="synonym">Caligus salmonis</name>
    <dbReference type="NCBI Taxonomy" id="72036"/>
    <lineage>
        <taxon>Eukaryota</taxon>
        <taxon>Metazoa</taxon>
        <taxon>Ecdysozoa</taxon>
        <taxon>Arthropoda</taxon>
        <taxon>Crustacea</taxon>
        <taxon>Multicrustacea</taxon>
        <taxon>Hexanauplia</taxon>
        <taxon>Copepoda</taxon>
        <taxon>Siphonostomatoida</taxon>
        <taxon>Caligidae</taxon>
        <taxon>Lepeophtheirus</taxon>
    </lineage>
</organism>
<sequence>MNLYNKVSIFKKRRGPWKCFENGLITRGPYVI</sequence>
<protein>
    <submittedName>
        <fullName evidence="1">Uncharacterized protein</fullName>
    </submittedName>
</protein>
<dbReference type="AlphaFoldDB" id="A0A0K2U1D7"/>